<dbReference type="Proteomes" id="UP001519289">
    <property type="component" value="Unassembled WGS sequence"/>
</dbReference>
<keyword evidence="4" id="KW-0378">Hydrolase</keyword>
<dbReference type="GO" id="GO:0008233">
    <property type="term" value="F:peptidase activity"/>
    <property type="evidence" value="ECO:0007669"/>
    <property type="project" value="UniProtKB-KW"/>
</dbReference>
<feature type="transmembrane region" description="Helical" evidence="7">
    <location>
        <begin position="269"/>
        <end position="287"/>
    </location>
</feature>
<evidence type="ECO:0000256" key="4">
    <source>
        <dbReference type="ARBA" id="ARBA00022801"/>
    </source>
</evidence>
<evidence type="ECO:0000313" key="9">
    <source>
        <dbReference type="EMBL" id="MBP2016668.1"/>
    </source>
</evidence>
<feature type="transmembrane region" description="Helical" evidence="7">
    <location>
        <begin position="209"/>
        <end position="225"/>
    </location>
</feature>
<evidence type="ECO:0000256" key="7">
    <source>
        <dbReference type="SAM" id="Phobius"/>
    </source>
</evidence>
<dbReference type="RefSeq" id="WP_209464833.1">
    <property type="nucleotide sequence ID" value="NZ_JAGGLG010000001.1"/>
</dbReference>
<evidence type="ECO:0000256" key="2">
    <source>
        <dbReference type="ARBA" id="ARBA00009045"/>
    </source>
</evidence>
<reference evidence="9 10" key="1">
    <citation type="submission" date="2021-03" db="EMBL/GenBank/DDBJ databases">
        <title>Genomic Encyclopedia of Type Strains, Phase IV (KMG-IV): sequencing the most valuable type-strain genomes for metagenomic binning, comparative biology and taxonomic classification.</title>
        <authorList>
            <person name="Goeker M."/>
        </authorList>
    </citation>
    <scope>NUCLEOTIDE SEQUENCE [LARGE SCALE GENOMIC DNA]</scope>
    <source>
        <strain evidence="9 10">DSM 27138</strain>
    </source>
</reference>
<keyword evidence="10" id="KW-1185">Reference proteome</keyword>
<keyword evidence="6 7" id="KW-0472">Membrane</keyword>
<evidence type="ECO:0000256" key="5">
    <source>
        <dbReference type="ARBA" id="ARBA00022989"/>
    </source>
</evidence>
<dbReference type="SUPFAM" id="SSF144091">
    <property type="entry name" value="Rhomboid-like"/>
    <property type="match status" value="1"/>
</dbReference>
<feature type="transmembrane region" description="Helical" evidence="7">
    <location>
        <begin position="375"/>
        <end position="395"/>
    </location>
</feature>
<feature type="transmembrane region" description="Helical" evidence="7">
    <location>
        <begin position="293"/>
        <end position="313"/>
    </location>
</feature>
<evidence type="ECO:0000313" key="10">
    <source>
        <dbReference type="Proteomes" id="UP001519289"/>
    </source>
</evidence>
<gene>
    <name evidence="9" type="ORF">J2Z79_000041</name>
</gene>
<evidence type="ECO:0000259" key="8">
    <source>
        <dbReference type="Pfam" id="PF01694"/>
    </source>
</evidence>
<comment type="subcellular location">
    <subcellularLocation>
        <location evidence="1">Membrane</location>
        <topology evidence="1">Multi-pass membrane protein</topology>
    </subcellularLocation>
</comment>
<dbReference type="EMBL" id="JAGGLG010000001">
    <property type="protein sequence ID" value="MBP2016668.1"/>
    <property type="molecule type" value="Genomic_DNA"/>
</dbReference>
<dbReference type="GO" id="GO:0006508">
    <property type="term" value="P:proteolysis"/>
    <property type="evidence" value="ECO:0007669"/>
    <property type="project" value="UniProtKB-KW"/>
</dbReference>
<feature type="transmembrane region" description="Helical" evidence="7">
    <location>
        <begin position="320"/>
        <end position="339"/>
    </location>
</feature>
<organism evidence="9 10">
    <name type="scientific">Symbiobacterium terraclitae</name>
    <dbReference type="NCBI Taxonomy" id="557451"/>
    <lineage>
        <taxon>Bacteria</taxon>
        <taxon>Bacillati</taxon>
        <taxon>Bacillota</taxon>
        <taxon>Clostridia</taxon>
        <taxon>Eubacteriales</taxon>
        <taxon>Symbiobacteriaceae</taxon>
        <taxon>Symbiobacterium</taxon>
    </lineage>
</organism>
<accession>A0ABS4JM99</accession>
<feature type="domain" description="Peptidase S54 rhomboid" evidence="8">
    <location>
        <begin position="228"/>
        <end position="360"/>
    </location>
</feature>
<dbReference type="InterPro" id="IPR022764">
    <property type="entry name" value="Peptidase_S54_rhomboid_dom"/>
</dbReference>
<feature type="transmembrane region" description="Helical" evidence="7">
    <location>
        <begin position="178"/>
        <end position="197"/>
    </location>
</feature>
<protein>
    <submittedName>
        <fullName evidence="9">Membrane associated rhomboid family serine protease</fullName>
    </submittedName>
</protein>
<sequence>MNYGAYVVLVSYRLRQVGFLTEEFPPELEGRLALVVSRREPWGRLSVVLPARLNLTDPQERAALAGDCAAWVRSGRGEEPWQMILLFPFDRRVADEEAEAVAALEERDPDGSWGLIPWCADLEVGLLDQHRGFPPVGPEVAQILTDVPEEPAPRRAERAEGPVRAAPRRMPQIGDFPATRVILALTVAYYLWTVLMGGGLSRLVSGPDGMALILWGANFSLLTLAEQGQQWRLVSHLFVHGGALHLAFNMWALWQVGRYIEAIYGSARMLFIYFVAGVAGGIASVALRPGLVVSVGASGAILGLMGALIYFATTVRHRRVDWQGLLTPVAINLMFGLVYGRVDNYAHVGGLIGGLLAGFVAGVPGERGGWRRFGVPALGLVVALLVAGVVPLRHISTLLP</sequence>
<dbReference type="Pfam" id="PF01694">
    <property type="entry name" value="Rhomboid"/>
    <property type="match status" value="1"/>
</dbReference>
<dbReference type="Gene3D" id="1.20.1540.10">
    <property type="entry name" value="Rhomboid-like"/>
    <property type="match status" value="1"/>
</dbReference>
<comment type="similarity">
    <text evidence="2">Belongs to the peptidase S54 family.</text>
</comment>
<dbReference type="InterPro" id="IPR050925">
    <property type="entry name" value="Rhomboid_protease_S54"/>
</dbReference>
<comment type="caution">
    <text evidence="9">The sequence shown here is derived from an EMBL/GenBank/DDBJ whole genome shotgun (WGS) entry which is preliminary data.</text>
</comment>
<name>A0ABS4JM99_9FIRM</name>
<proteinExistence type="inferred from homology"/>
<dbReference type="InterPro" id="IPR035952">
    <property type="entry name" value="Rhomboid-like_sf"/>
</dbReference>
<evidence type="ECO:0000256" key="6">
    <source>
        <dbReference type="ARBA" id="ARBA00023136"/>
    </source>
</evidence>
<evidence type="ECO:0000256" key="1">
    <source>
        <dbReference type="ARBA" id="ARBA00004141"/>
    </source>
</evidence>
<evidence type="ECO:0000256" key="3">
    <source>
        <dbReference type="ARBA" id="ARBA00022692"/>
    </source>
</evidence>
<feature type="transmembrane region" description="Helical" evidence="7">
    <location>
        <begin position="345"/>
        <end position="363"/>
    </location>
</feature>
<keyword evidence="5 7" id="KW-1133">Transmembrane helix</keyword>
<dbReference type="PANTHER" id="PTHR43731:SF14">
    <property type="entry name" value="PRESENILIN-ASSOCIATED RHOMBOID-LIKE PROTEIN, MITOCHONDRIAL"/>
    <property type="match status" value="1"/>
</dbReference>
<dbReference type="PANTHER" id="PTHR43731">
    <property type="entry name" value="RHOMBOID PROTEASE"/>
    <property type="match status" value="1"/>
</dbReference>
<keyword evidence="3 7" id="KW-0812">Transmembrane</keyword>
<feature type="transmembrane region" description="Helical" evidence="7">
    <location>
        <begin position="237"/>
        <end position="257"/>
    </location>
</feature>
<keyword evidence="9" id="KW-0645">Protease</keyword>